<feature type="domain" description="GmrSD restriction endonucleases N-terminal" evidence="1">
    <location>
        <begin position="75"/>
        <end position="213"/>
    </location>
</feature>
<reference evidence="2 3" key="1">
    <citation type="submission" date="2023-07" db="EMBL/GenBank/DDBJ databases">
        <title>Sorghum-associated microbial communities from plants grown in Nebraska, USA.</title>
        <authorList>
            <person name="Schachtman D."/>
        </authorList>
    </citation>
    <scope>NUCLEOTIDE SEQUENCE [LARGE SCALE GENOMIC DNA]</scope>
    <source>
        <strain evidence="2 3">596</strain>
    </source>
</reference>
<dbReference type="PANTHER" id="PTHR39639:SF1">
    <property type="entry name" value="DUF262 DOMAIN-CONTAINING PROTEIN"/>
    <property type="match status" value="1"/>
</dbReference>
<keyword evidence="3" id="KW-1185">Reference proteome</keyword>
<evidence type="ECO:0000313" key="3">
    <source>
        <dbReference type="Proteomes" id="UP001260715"/>
    </source>
</evidence>
<dbReference type="EMBL" id="JAVDSJ010000002">
    <property type="protein sequence ID" value="MDR6583515.1"/>
    <property type="molecule type" value="Genomic_DNA"/>
</dbReference>
<dbReference type="Pfam" id="PF03235">
    <property type="entry name" value="GmrSD_N"/>
    <property type="match status" value="1"/>
</dbReference>
<gene>
    <name evidence="2" type="ORF">J2W50_001713</name>
</gene>
<proteinExistence type="predicted"/>
<dbReference type="InterPro" id="IPR004919">
    <property type="entry name" value="GmrSD_N"/>
</dbReference>
<comment type="caution">
    <text evidence="2">The sequence shown here is derived from an EMBL/GenBank/DDBJ whole genome shotgun (WGS) entry which is preliminary data.</text>
</comment>
<dbReference type="Proteomes" id="UP001260715">
    <property type="component" value="Unassembled WGS sequence"/>
</dbReference>
<evidence type="ECO:0000259" key="1">
    <source>
        <dbReference type="Pfam" id="PF03235"/>
    </source>
</evidence>
<dbReference type="PANTHER" id="PTHR39639">
    <property type="entry name" value="CHROMOSOME 16, WHOLE GENOME SHOTGUN SEQUENCE"/>
    <property type="match status" value="1"/>
</dbReference>
<name>A0ABU1PCN8_9BURK</name>
<accession>A0ABU1PCN8</accession>
<protein>
    <recommendedName>
        <fullName evidence="1">GmrSD restriction endonucleases N-terminal domain-containing protein</fullName>
    </recommendedName>
</protein>
<evidence type="ECO:0000313" key="2">
    <source>
        <dbReference type="EMBL" id="MDR6583515.1"/>
    </source>
</evidence>
<sequence length="407" mass="46860">MPSKINREPPFPTKQLTEKLVDEWYESEDEIVESEYATPDDLSKKYADTQLRVVRSTVDFTLHQLQASFRDSNYINLAPGYQRRARWDRKKKSLLIESFLLNVPVPPLFLFENDYNQYEVMDGRQRLETITEFLDNGFALLGLEYWPELNGSRYRDLPQAIQRGLLRRTVGAVVLLAETARGDGNFDIRMVLFRRLNTGGIKLNPQELRNAAYPGNFNELLRELSRCDLFTTLWAIPKKTESEEFDDPPASLLKNVLYQSMMDCELVLRFFGIRETIEGTLKGSLRHILDRTMERKKNITKSEVEHLKLLFLKSLQALMHALGPNFIVLPESKRPSRPLYDALTVAASFLTERELNSLGQRSQAITNRLRDALAREEEYDVLVGRGNTVEAIKARVELARTILLASG</sequence>
<organism evidence="2 3">
    <name type="scientific">Herbaspirillum frisingense</name>
    <dbReference type="NCBI Taxonomy" id="92645"/>
    <lineage>
        <taxon>Bacteria</taxon>
        <taxon>Pseudomonadati</taxon>
        <taxon>Pseudomonadota</taxon>
        <taxon>Betaproteobacteria</taxon>
        <taxon>Burkholderiales</taxon>
        <taxon>Oxalobacteraceae</taxon>
        <taxon>Herbaspirillum</taxon>
    </lineage>
</organism>